<proteinExistence type="predicted"/>
<dbReference type="InterPro" id="IPR011051">
    <property type="entry name" value="RmlC_Cupin_sf"/>
</dbReference>
<dbReference type="Pfam" id="PF01381">
    <property type="entry name" value="HTH_3"/>
    <property type="match status" value="1"/>
</dbReference>
<evidence type="ECO:0000259" key="2">
    <source>
        <dbReference type="PROSITE" id="PS50943"/>
    </source>
</evidence>
<dbReference type="InterPro" id="IPR050807">
    <property type="entry name" value="TransReg_Diox_bact_type"/>
</dbReference>
<dbReference type="SUPFAM" id="SSF47413">
    <property type="entry name" value="lambda repressor-like DNA-binding domains"/>
    <property type="match status" value="1"/>
</dbReference>
<organism evidence="3 4">
    <name type="scientific">Albidovulum litorale</name>
    <dbReference type="NCBI Taxonomy" id="2984134"/>
    <lineage>
        <taxon>Bacteria</taxon>
        <taxon>Pseudomonadati</taxon>
        <taxon>Pseudomonadota</taxon>
        <taxon>Alphaproteobacteria</taxon>
        <taxon>Rhodobacterales</taxon>
        <taxon>Paracoccaceae</taxon>
        <taxon>Albidovulum</taxon>
    </lineage>
</organism>
<dbReference type="InterPro" id="IPR010982">
    <property type="entry name" value="Lambda_DNA-bd_dom_sf"/>
</dbReference>
<dbReference type="EMBL" id="JAOWKZ010000002">
    <property type="protein sequence ID" value="MCV2872614.1"/>
    <property type="molecule type" value="Genomic_DNA"/>
</dbReference>
<dbReference type="Gene3D" id="2.60.120.10">
    <property type="entry name" value="Jelly Rolls"/>
    <property type="match status" value="1"/>
</dbReference>
<dbReference type="RefSeq" id="WP_263739794.1">
    <property type="nucleotide sequence ID" value="NZ_JAOWKZ010000002.1"/>
</dbReference>
<dbReference type="Gene3D" id="1.10.260.40">
    <property type="entry name" value="lambda repressor-like DNA-binding domains"/>
    <property type="match status" value="1"/>
</dbReference>
<protein>
    <submittedName>
        <fullName evidence="3">Cupin domain-containing protein</fullName>
    </submittedName>
</protein>
<dbReference type="CDD" id="cd00093">
    <property type="entry name" value="HTH_XRE"/>
    <property type="match status" value="1"/>
</dbReference>
<evidence type="ECO:0000256" key="1">
    <source>
        <dbReference type="ARBA" id="ARBA00023125"/>
    </source>
</evidence>
<dbReference type="SMART" id="SM00530">
    <property type="entry name" value="HTH_XRE"/>
    <property type="match status" value="1"/>
</dbReference>
<dbReference type="InterPro" id="IPR013096">
    <property type="entry name" value="Cupin_2"/>
</dbReference>
<dbReference type="PANTHER" id="PTHR46797:SF11">
    <property type="entry name" value="HTH-TYPE TRANSCRIPTIONAL REGULATOR PUUR"/>
    <property type="match status" value="1"/>
</dbReference>
<dbReference type="Proteomes" id="UP001652564">
    <property type="component" value="Unassembled WGS sequence"/>
</dbReference>
<sequence length="189" mass="20310">MDFDTGSRLKEERERLRLSQRQLAALTGVTGGMISMIEQNRTSPSVATLKKILAGLGISLGDFFAGSADAGTKWHFRHEELREITPAAKLGDAGARVIFRQVGRPGSSAVQMLHETYAPGADTGPELYSHDAEEAGIVISGQVQVTVGEDTQLLTAGDGYLFNSRTPHRFHNPGPEDCVIVSACTPPTF</sequence>
<dbReference type="Pfam" id="PF07883">
    <property type="entry name" value="Cupin_2"/>
    <property type="match status" value="1"/>
</dbReference>
<accession>A0ABT2ZN99</accession>
<dbReference type="PANTHER" id="PTHR46797">
    <property type="entry name" value="HTH-TYPE TRANSCRIPTIONAL REGULATOR"/>
    <property type="match status" value="1"/>
</dbReference>
<dbReference type="CDD" id="cd02209">
    <property type="entry name" value="cupin_XRE_C"/>
    <property type="match status" value="1"/>
</dbReference>
<dbReference type="SUPFAM" id="SSF51182">
    <property type="entry name" value="RmlC-like cupins"/>
    <property type="match status" value="1"/>
</dbReference>
<comment type="caution">
    <text evidence="3">The sequence shown here is derived from an EMBL/GenBank/DDBJ whole genome shotgun (WGS) entry which is preliminary data.</text>
</comment>
<evidence type="ECO:0000313" key="4">
    <source>
        <dbReference type="Proteomes" id="UP001652564"/>
    </source>
</evidence>
<feature type="domain" description="HTH cro/C1-type" evidence="2">
    <location>
        <begin position="9"/>
        <end position="63"/>
    </location>
</feature>
<dbReference type="PROSITE" id="PS50943">
    <property type="entry name" value="HTH_CROC1"/>
    <property type="match status" value="1"/>
</dbReference>
<evidence type="ECO:0000313" key="3">
    <source>
        <dbReference type="EMBL" id="MCV2872614.1"/>
    </source>
</evidence>
<keyword evidence="4" id="KW-1185">Reference proteome</keyword>
<keyword evidence="1" id="KW-0238">DNA-binding</keyword>
<dbReference type="InterPro" id="IPR014710">
    <property type="entry name" value="RmlC-like_jellyroll"/>
</dbReference>
<reference evidence="3 4" key="1">
    <citation type="submission" date="2022-10" db="EMBL/GenBank/DDBJ databases">
        <title>Defluviimonas sp. nov., isolated from ocean surface sediments.</title>
        <authorList>
            <person name="He W."/>
            <person name="Wang L."/>
            <person name="Zhang D.-F."/>
        </authorList>
    </citation>
    <scope>NUCLEOTIDE SEQUENCE [LARGE SCALE GENOMIC DNA]</scope>
    <source>
        <strain evidence="3 4">WL0050</strain>
    </source>
</reference>
<name>A0ABT2ZN99_9RHOB</name>
<gene>
    <name evidence="3" type="ORF">OEZ71_09915</name>
</gene>
<dbReference type="InterPro" id="IPR001387">
    <property type="entry name" value="Cro/C1-type_HTH"/>
</dbReference>